<evidence type="ECO:0000313" key="12">
    <source>
        <dbReference type="EMBL" id="CAA0132063.1"/>
    </source>
</evidence>
<name>A0A5S9R5X9_MYCVN</name>
<evidence type="ECO:0000256" key="3">
    <source>
        <dbReference type="ARBA" id="ARBA00011881"/>
    </source>
</evidence>
<comment type="catalytic activity">
    <reaction evidence="6">
        <text>O-succinyl-L-homoserine + L-cysteine = L,L-cystathionine + succinate + H(+)</text>
        <dbReference type="Rhea" id="RHEA:20397"/>
        <dbReference type="ChEBI" id="CHEBI:15378"/>
        <dbReference type="ChEBI" id="CHEBI:30031"/>
        <dbReference type="ChEBI" id="CHEBI:35235"/>
        <dbReference type="ChEBI" id="CHEBI:57661"/>
        <dbReference type="ChEBI" id="CHEBI:58161"/>
        <dbReference type="EC" id="2.5.1.48"/>
    </reaction>
</comment>
<dbReference type="GO" id="GO:0009086">
    <property type="term" value="P:methionine biosynthetic process"/>
    <property type="evidence" value="ECO:0007669"/>
    <property type="project" value="UniProtKB-KW"/>
</dbReference>
<keyword evidence="13" id="KW-1185">Reference proteome</keyword>
<keyword evidence="5" id="KW-0486">Methionine biosynthesis</keyword>
<accession>A0A5S9R5X9</accession>
<evidence type="ECO:0000256" key="11">
    <source>
        <dbReference type="RuleBase" id="RU362118"/>
    </source>
</evidence>
<comment type="cofactor">
    <cofactor evidence="1 11">
        <name>pyridoxal 5'-phosphate</name>
        <dbReference type="ChEBI" id="CHEBI:597326"/>
    </cofactor>
</comment>
<dbReference type="Gene3D" id="3.40.640.10">
    <property type="entry name" value="Type I PLP-dependent aspartate aminotransferase-like (Major domain)"/>
    <property type="match status" value="1"/>
</dbReference>
<evidence type="ECO:0000256" key="1">
    <source>
        <dbReference type="ARBA" id="ARBA00001933"/>
    </source>
</evidence>
<dbReference type="PIRSF" id="PIRSF001434">
    <property type="entry name" value="CGS"/>
    <property type="match status" value="1"/>
</dbReference>
<dbReference type="GO" id="GO:0019343">
    <property type="term" value="P:cysteine biosynthetic process via cystathionine"/>
    <property type="evidence" value="ECO:0007669"/>
    <property type="project" value="TreeGrafter"/>
</dbReference>
<evidence type="ECO:0000256" key="9">
    <source>
        <dbReference type="ARBA" id="ARBA00083849"/>
    </source>
</evidence>
<evidence type="ECO:0000256" key="5">
    <source>
        <dbReference type="ARBA" id="ARBA00023167"/>
    </source>
</evidence>
<evidence type="ECO:0000256" key="8">
    <source>
        <dbReference type="ARBA" id="ARBA00068008"/>
    </source>
</evidence>
<gene>
    <name evidence="12" type="primary">metB_1</name>
    <name evidence="12" type="ORF">AELLOGFF_01592</name>
</gene>
<dbReference type="Pfam" id="PF01053">
    <property type="entry name" value="Cys_Met_Meta_PP"/>
    <property type="match status" value="1"/>
</dbReference>
<dbReference type="Gene3D" id="3.90.1150.10">
    <property type="entry name" value="Aspartate Aminotransferase, domain 1"/>
    <property type="match status" value="1"/>
</dbReference>
<dbReference type="Proteomes" id="UP000430146">
    <property type="component" value="Unassembled WGS sequence"/>
</dbReference>
<evidence type="ECO:0000256" key="6">
    <source>
        <dbReference type="ARBA" id="ARBA00051441"/>
    </source>
</evidence>
<sequence length="412" mass="43170">MVAAAATDMLKFYTATLTGMSEHRSAADHYRAYGPATKAIHAGYRPDPATGVVNAPIYASSTFAQDGVGGLRGGFEYARTGNPTRAALEASLAAVETASYARAFSSGMAATDCALRALLRPGDHLVIPDDAYGGTFRLIDKVFTLWGISYTAVALSDLDAVRAAITDRTKLVWVETPTNPLLSIADIEGIAGLAAATGTKVLVDNTFASPALQQPLPLGADIVLHSTTKYIGGHSDVVGGALLTNDEELDDAFAFLQNGAGAVPGPFDAYLTMRGLKTLPLRMQRHSDNAAAIAEFLDGHPAIDSVLYPGLPSHPNHEVAARQMSGFGGMVSVRLRGGPQAARDFCARTEIFILAESLGGVESLIEYPGAMTHASTAGSQLEVPDDLVRLSVGIEDVADLLGDVEQALSARR</sequence>
<dbReference type="GO" id="GO:0005737">
    <property type="term" value="C:cytoplasm"/>
    <property type="evidence" value="ECO:0007669"/>
    <property type="project" value="TreeGrafter"/>
</dbReference>
<dbReference type="SUPFAM" id="SSF53383">
    <property type="entry name" value="PLP-dependent transferases"/>
    <property type="match status" value="1"/>
</dbReference>
<dbReference type="GO" id="GO:0019346">
    <property type="term" value="P:transsulfuration"/>
    <property type="evidence" value="ECO:0007669"/>
    <property type="project" value="InterPro"/>
</dbReference>
<dbReference type="GO" id="GO:0030170">
    <property type="term" value="F:pyridoxal phosphate binding"/>
    <property type="evidence" value="ECO:0007669"/>
    <property type="project" value="InterPro"/>
</dbReference>
<feature type="modified residue" description="N6-(pyridoxal phosphate)lysine" evidence="10">
    <location>
        <position position="229"/>
    </location>
</feature>
<comment type="similarity">
    <text evidence="2 11">Belongs to the trans-sulfuration enzymes family.</text>
</comment>
<proteinExistence type="inferred from homology"/>
<dbReference type="NCBIfam" id="NF005871">
    <property type="entry name" value="PRK07811.1"/>
    <property type="match status" value="1"/>
</dbReference>
<dbReference type="InterPro" id="IPR000277">
    <property type="entry name" value="Cys/Met-Metab_PyrdxlP-dep_enz"/>
</dbReference>
<evidence type="ECO:0000313" key="13">
    <source>
        <dbReference type="Proteomes" id="UP000430146"/>
    </source>
</evidence>
<dbReference type="InterPro" id="IPR054542">
    <property type="entry name" value="Cys_met_metab_PP"/>
</dbReference>
<dbReference type="EMBL" id="CACSIP010000045">
    <property type="protein sequence ID" value="CAA0132063.1"/>
    <property type="molecule type" value="Genomic_DNA"/>
</dbReference>
<dbReference type="InterPro" id="IPR015424">
    <property type="entry name" value="PyrdxlP-dep_Trfase"/>
</dbReference>
<dbReference type="PROSITE" id="PS00868">
    <property type="entry name" value="CYS_MET_METAB_PP"/>
    <property type="match status" value="1"/>
</dbReference>
<dbReference type="CDD" id="cd00614">
    <property type="entry name" value="CGS_like"/>
    <property type="match status" value="1"/>
</dbReference>
<dbReference type="FunFam" id="3.90.1150.10:FF:000008">
    <property type="entry name" value="Cystathionine gamma-synthase"/>
    <property type="match status" value="1"/>
</dbReference>
<protein>
    <recommendedName>
        <fullName evidence="8">Cystathionine gamma-synthase</fullName>
        <ecNumber evidence="7">2.5.1.48</ecNumber>
    </recommendedName>
    <alternativeName>
        <fullName evidence="9">O-succinylhomoserine (thiol)-lyase</fullName>
    </alternativeName>
</protein>
<keyword evidence="4 10" id="KW-0663">Pyridoxal phosphate</keyword>
<comment type="subunit">
    <text evidence="3">Homotetramer.</text>
</comment>
<dbReference type="FunFam" id="3.40.640.10:FF:000009">
    <property type="entry name" value="Cystathionine gamma-synthase homolog"/>
    <property type="match status" value="1"/>
</dbReference>
<dbReference type="GO" id="GO:0003962">
    <property type="term" value="F:cystathionine gamma-synthase activity"/>
    <property type="evidence" value="ECO:0007669"/>
    <property type="project" value="UniProtKB-EC"/>
</dbReference>
<evidence type="ECO:0000256" key="7">
    <source>
        <dbReference type="ARBA" id="ARBA00066530"/>
    </source>
</evidence>
<evidence type="ECO:0000256" key="4">
    <source>
        <dbReference type="ARBA" id="ARBA00022898"/>
    </source>
</evidence>
<dbReference type="PANTHER" id="PTHR11808">
    <property type="entry name" value="TRANS-SULFURATION ENZYME FAMILY MEMBER"/>
    <property type="match status" value="1"/>
</dbReference>
<dbReference type="InterPro" id="IPR015421">
    <property type="entry name" value="PyrdxlP-dep_Trfase_major"/>
</dbReference>
<dbReference type="InterPro" id="IPR015422">
    <property type="entry name" value="PyrdxlP-dep_Trfase_small"/>
</dbReference>
<dbReference type="GO" id="GO:0004123">
    <property type="term" value="F:cystathionine gamma-lyase activity"/>
    <property type="evidence" value="ECO:0007669"/>
    <property type="project" value="TreeGrafter"/>
</dbReference>
<reference evidence="12 13" key="1">
    <citation type="submission" date="2019-11" db="EMBL/GenBank/DDBJ databases">
        <authorList>
            <person name="Holert J."/>
        </authorList>
    </citation>
    <scope>NUCLEOTIDE SEQUENCE [LARGE SCALE GENOMIC DNA]</scope>
    <source>
        <strain evidence="12">BC8_1</strain>
    </source>
</reference>
<organism evidence="12 13">
    <name type="scientific">Mycolicibacterium vanbaalenii</name>
    <name type="common">Mycobacterium vanbaalenii</name>
    <dbReference type="NCBI Taxonomy" id="110539"/>
    <lineage>
        <taxon>Bacteria</taxon>
        <taxon>Bacillati</taxon>
        <taxon>Actinomycetota</taxon>
        <taxon>Actinomycetes</taxon>
        <taxon>Mycobacteriales</taxon>
        <taxon>Mycobacteriaceae</taxon>
        <taxon>Mycolicibacterium</taxon>
    </lineage>
</organism>
<keyword evidence="12" id="KW-0808">Transferase</keyword>
<dbReference type="EC" id="2.5.1.48" evidence="7"/>
<dbReference type="PANTHER" id="PTHR11808:SF15">
    <property type="entry name" value="CYSTATHIONINE GAMMA-LYASE"/>
    <property type="match status" value="1"/>
</dbReference>
<dbReference type="AlphaFoldDB" id="A0A5S9R5X9"/>
<evidence type="ECO:0000256" key="10">
    <source>
        <dbReference type="PIRSR" id="PIRSR001434-2"/>
    </source>
</evidence>
<evidence type="ECO:0000256" key="2">
    <source>
        <dbReference type="ARBA" id="ARBA00009077"/>
    </source>
</evidence>
<keyword evidence="5" id="KW-0028">Amino-acid biosynthesis</keyword>